<evidence type="ECO:0000313" key="2">
    <source>
        <dbReference type="EMBL" id="PHH71302.1"/>
    </source>
</evidence>
<keyword evidence="3" id="KW-1185">Reference proteome</keyword>
<organism evidence="2 3">
    <name type="scientific">Ophiocordyceps camponoti-rufipedis</name>
    <dbReference type="NCBI Taxonomy" id="2004952"/>
    <lineage>
        <taxon>Eukaryota</taxon>
        <taxon>Fungi</taxon>
        <taxon>Dikarya</taxon>
        <taxon>Ascomycota</taxon>
        <taxon>Pezizomycotina</taxon>
        <taxon>Sordariomycetes</taxon>
        <taxon>Hypocreomycetidae</taxon>
        <taxon>Hypocreales</taxon>
        <taxon>Ophiocordycipitaceae</taxon>
        <taxon>Ophiocordyceps</taxon>
    </lineage>
</organism>
<name>A0A2C5YVE7_9HYPO</name>
<protein>
    <recommendedName>
        <fullName evidence="4">F-box domain-containing protein</fullName>
    </recommendedName>
</protein>
<feature type="chain" id="PRO_5012406204" description="F-box domain-containing protein" evidence="1">
    <location>
        <begin position="20"/>
        <end position="303"/>
    </location>
</feature>
<accession>A0A2C5YVE7</accession>
<keyword evidence="1" id="KW-0732">Signal</keyword>
<evidence type="ECO:0000313" key="3">
    <source>
        <dbReference type="Proteomes" id="UP000226431"/>
    </source>
</evidence>
<dbReference type="Proteomes" id="UP000226431">
    <property type="component" value="Unassembled WGS sequence"/>
</dbReference>
<dbReference type="AlphaFoldDB" id="A0A2C5YVE7"/>
<evidence type="ECO:0000256" key="1">
    <source>
        <dbReference type="SAM" id="SignalP"/>
    </source>
</evidence>
<comment type="caution">
    <text evidence="2">The sequence shown here is derived from an EMBL/GenBank/DDBJ whole genome shotgun (WGS) entry which is preliminary data.</text>
</comment>
<reference evidence="2 3" key="1">
    <citation type="submission" date="2017-06" db="EMBL/GenBank/DDBJ databases">
        <title>Ant-infecting Ophiocordyceps genomes reveal a high diversity of potential behavioral manipulation genes and a possible major role for enterotoxins.</title>
        <authorList>
            <person name="De Bekker C."/>
            <person name="Evans H.C."/>
            <person name="Brachmann A."/>
            <person name="Hughes D.P."/>
        </authorList>
    </citation>
    <scope>NUCLEOTIDE SEQUENCE [LARGE SCALE GENOMIC DNA]</scope>
    <source>
        <strain evidence="2 3">Map16</strain>
    </source>
</reference>
<proteinExistence type="predicted"/>
<gene>
    <name evidence="2" type="ORF">CDD80_5364</name>
</gene>
<dbReference type="OrthoDB" id="4911120at2759"/>
<feature type="signal peptide" evidence="1">
    <location>
        <begin position="1"/>
        <end position="19"/>
    </location>
</feature>
<dbReference type="EMBL" id="NJES01000527">
    <property type="protein sequence ID" value="PHH71302.1"/>
    <property type="molecule type" value="Genomic_DNA"/>
</dbReference>
<sequence>MRLTAPLLSLLSLQQWAAANQGIHCGSFQAPSSVEVLESIQAQDHSSFKAQYINTIHLQAVFSVLPVDLLIAIYKNWSLNSYDLAELLAQEQRYTSETWHLRQSIEFYRKASRERRNVCWISDVRGHVGDHRNVLGAINNLLLSPMSAAGYNMPRRLGGLPSGLLREDKPICFSSKNNVQVEWFKSHLPALHVRRPNFQEDATTNYLDFSKMVNETDTWAGTLGRVVYRTIIKAKSGRVLGKVRPGVPIPAATYGYVFDLMSSFFGKEANVCFTIGKMKSGAVPSEYYWIDAGNNPPYRTVKT</sequence>
<evidence type="ECO:0008006" key="4">
    <source>
        <dbReference type="Google" id="ProtNLM"/>
    </source>
</evidence>